<keyword evidence="4 7" id="KW-1133">Transmembrane helix</keyword>
<keyword evidence="5 7" id="KW-0472">Membrane</keyword>
<comment type="subcellular location">
    <subcellularLocation>
        <location evidence="1">Membrane</location>
        <topology evidence="1">Multi-pass membrane protein</topology>
    </subcellularLocation>
</comment>
<evidence type="ECO:0000256" key="4">
    <source>
        <dbReference type="ARBA" id="ARBA00022989"/>
    </source>
</evidence>
<feature type="transmembrane region" description="Helical" evidence="7">
    <location>
        <begin position="321"/>
        <end position="348"/>
    </location>
</feature>
<feature type="transmembrane region" description="Helical" evidence="7">
    <location>
        <begin position="81"/>
        <end position="106"/>
    </location>
</feature>
<dbReference type="InterPro" id="IPR002293">
    <property type="entry name" value="AA/rel_permease1"/>
</dbReference>
<evidence type="ECO:0000256" key="2">
    <source>
        <dbReference type="ARBA" id="ARBA00022448"/>
    </source>
</evidence>
<feature type="transmembrane region" description="Helical" evidence="7">
    <location>
        <begin position="171"/>
        <end position="190"/>
    </location>
</feature>
<protein>
    <recommendedName>
        <fullName evidence="10">Amino acid transporter</fullName>
    </recommendedName>
</protein>
<name>A0AAE0DI23_9LECA</name>
<comment type="caution">
    <text evidence="8">The sequence shown here is derived from an EMBL/GenBank/DDBJ whole genome shotgun (WGS) entry which is preliminary data.</text>
</comment>
<feature type="transmembrane region" description="Helical" evidence="7">
    <location>
        <begin position="279"/>
        <end position="301"/>
    </location>
</feature>
<dbReference type="AlphaFoldDB" id="A0AAE0DI23"/>
<evidence type="ECO:0000256" key="5">
    <source>
        <dbReference type="ARBA" id="ARBA00023136"/>
    </source>
</evidence>
<dbReference type="GO" id="GO:0016020">
    <property type="term" value="C:membrane"/>
    <property type="evidence" value="ECO:0007669"/>
    <property type="project" value="UniProtKB-SubCell"/>
</dbReference>
<sequence length="526" mass="57659">MSTEKHSHDISPASIDDNPNTDLKSLDSDALALAQMGYTQDLKRNYTWFSLLGVGFSLTNSWWGISAALITGISSGGPVQIIYGLIFFALISTCVGISLSELASALPNAGGQYFWANELAPKRYANFASYLTGWFAWAGSMFTSASVALATSSAGVGCWQLSHPDFVIKPWHVYVGYLVINAFAFVWNCYARWLPIVAQISLFTSLISFFVIMVTVPAAANTHQDAKFVFANFVNATGWSQNGIAFIVGLINTNYAFACLDCATHLAEEVHRPERQVPIAIMGTVAIGFVTSWFFSIAQFFSISDLAALQLTPTLVPILQLFYQALGSTAGAIVLEAMFMATGIWCLVASHTWQSRLCWSFARDGGLPGSKFLSHVDRRVDVPLRAHSASCFIVLLLGLLYLGSYTAFNSMVTACIVLLYISYAIPVVCLLIKGRDNIRHGPFWLGPVGLFSNIVLLIWTCFTLIMYSFPPVRPVVAGNMNYVSAVYGVVVIIIVADWFVRGKRGYRGQSLRHEEVDAHLTGEIVR</sequence>
<feature type="transmembrane region" description="Helical" evidence="7">
    <location>
        <begin position="411"/>
        <end position="432"/>
    </location>
</feature>
<dbReference type="GO" id="GO:0015101">
    <property type="term" value="F:organic cation transmembrane transporter activity"/>
    <property type="evidence" value="ECO:0007669"/>
    <property type="project" value="UniProtKB-ARBA"/>
</dbReference>
<evidence type="ECO:0000313" key="9">
    <source>
        <dbReference type="Proteomes" id="UP001276659"/>
    </source>
</evidence>
<dbReference type="Pfam" id="PF13520">
    <property type="entry name" value="AA_permease_2"/>
    <property type="match status" value="1"/>
</dbReference>
<feature type="transmembrane region" description="Helical" evidence="7">
    <location>
        <begin position="127"/>
        <end position="151"/>
    </location>
</feature>
<evidence type="ECO:0000313" key="8">
    <source>
        <dbReference type="EMBL" id="KAK3167713.1"/>
    </source>
</evidence>
<evidence type="ECO:0008006" key="10">
    <source>
        <dbReference type="Google" id="ProtNLM"/>
    </source>
</evidence>
<dbReference type="PANTHER" id="PTHR45649">
    <property type="entry name" value="AMINO-ACID PERMEASE BAT1"/>
    <property type="match status" value="1"/>
</dbReference>
<dbReference type="EMBL" id="JASNWA010000011">
    <property type="protein sequence ID" value="KAK3167713.1"/>
    <property type="molecule type" value="Genomic_DNA"/>
</dbReference>
<feature type="transmembrane region" description="Helical" evidence="7">
    <location>
        <begin position="202"/>
        <end position="223"/>
    </location>
</feature>
<feature type="transmembrane region" description="Helical" evidence="7">
    <location>
        <begin position="481"/>
        <end position="500"/>
    </location>
</feature>
<evidence type="ECO:0000256" key="6">
    <source>
        <dbReference type="SAM" id="MobiDB-lite"/>
    </source>
</evidence>
<evidence type="ECO:0000256" key="1">
    <source>
        <dbReference type="ARBA" id="ARBA00004141"/>
    </source>
</evidence>
<evidence type="ECO:0000256" key="3">
    <source>
        <dbReference type="ARBA" id="ARBA00022692"/>
    </source>
</evidence>
<dbReference type="FunFam" id="1.20.1740.10:FF:000046">
    <property type="entry name" value="Amino-acid permease, putative"/>
    <property type="match status" value="1"/>
</dbReference>
<dbReference type="Gene3D" id="1.20.1740.10">
    <property type="entry name" value="Amino acid/polyamine transporter I"/>
    <property type="match status" value="1"/>
</dbReference>
<keyword evidence="9" id="KW-1185">Reference proteome</keyword>
<feature type="region of interest" description="Disordered" evidence="6">
    <location>
        <begin position="1"/>
        <end position="21"/>
    </location>
</feature>
<accession>A0AAE0DI23</accession>
<feature type="transmembrane region" description="Helical" evidence="7">
    <location>
        <begin position="46"/>
        <end position="69"/>
    </location>
</feature>
<dbReference type="PANTHER" id="PTHR45649:SF7">
    <property type="entry name" value="CHOLINE TRANSPORT PROTEIN"/>
    <property type="match status" value="1"/>
</dbReference>
<organism evidence="8 9">
    <name type="scientific">Lepraria neglecta</name>
    <dbReference type="NCBI Taxonomy" id="209136"/>
    <lineage>
        <taxon>Eukaryota</taxon>
        <taxon>Fungi</taxon>
        <taxon>Dikarya</taxon>
        <taxon>Ascomycota</taxon>
        <taxon>Pezizomycotina</taxon>
        <taxon>Lecanoromycetes</taxon>
        <taxon>OSLEUM clade</taxon>
        <taxon>Lecanoromycetidae</taxon>
        <taxon>Lecanorales</taxon>
        <taxon>Lecanorineae</taxon>
        <taxon>Stereocaulaceae</taxon>
        <taxon>Lepraria</taxon>
    </lineage>
</organism>
<keyword evidence="2" id="KW-0813">Transport</keyword>
<dbReference type="PIRSF" id="PIRSF006060">
    <property type="entry name" value="AA_transporter"/>
    <property type="match status" value="1"/>
</dbReference>
<dbReference type="Proteomes" id="UP001276659">
    <property type="component" value="Unassembled WGS sequence"/>
</dbReference>
<feature type="transmembrane region" description="Helical" evidence="7">
    <location>
        <begin position="243"/>
        <end position="267"/>
    </location>
</feature>
<gene>
    <name evidence="8" type="ORF">OEA41_010841</name>
</gene>
<keyword evidence="3 7" id="KW-0812">Transmembrane</keyword>
<evidence type="ECO:0000256" key="7">
    <source>
        <dbReference type="SAM" id="Phobius"/>
    </source>
</evidence>
<reference evidence="8" key="1">
    <citation type="submission" date="2022-11" db="EMBL/GenBank/DDBJ databases">
        <title>Chromosomal genome sequence assembly and mating type (MAT) locus characterization of the leprose asexual lichenized fungus Lepraria neglecta (Nyl.) Erichsen.</title>
        <authorList>
            <person name="Allen J.L."/>
            <person name="Pfeffer B."/>
        </authorList>
    </citation>
    <scope>NUCLEOTIDE SEQUENCE</scope>
    <source>
        <strain evidence="8">Allen 5258</strain>
    </source>
</reference>
<feature type="transmembrane region" description="Helical" evidence="7">
    <location>
        <begin position="386"/>
        <end position="405"/>
    </location>
</feature>
<proteinExistence type="predicted"/>
<feature type="transmembrane region" description="Helical" evidence="7">
    <location>
        <begin position="444"/>
        <end position="469"/>
    </location>
</feature>